<sequence length="229" mass="24603">MALESRLRISSVSQCGSLGYSSRGAIRRVPGFPARCFDPSPPLLSPAPFLFLSPLRPSLSSPIRPLSFPFHTTLSMFSSLSPRLPVPAPAAHYCTLANRQTRRTRMSQARSARPLLLHQPAGSPKRPRTIPLGSFAQPACSASRNPGDDHITASSHILVFTLPKSDSASPHRLASPDGPFISLSPHSALNATARWGHPETVQSAIPPSSYSSDKIDAVDGERQATTVLR</sequence>
<protein>
    <submittedName>
        <fullName evidence="2">Uncharacterized protein</fullName>
    </submittedName>
</protein>
<dbReference type="HOGENOM" id="CLU_1209968_0_0_1"/>
<reference evidence="2 3" key="1">
    <citation type="journal article" date="2012" name="New Phytol.">
        <title>Insight into trade-off between wood decay and parasitism from the genome of a fungal forest pathogen.</title>
        <authorList>
            <person name="Olson A."/>
            <person name="Aerts A."/>
            <person name="Asiegbu F."/>
            <person name="Belbahri L."/>
            <person name="Bouzid O."/>
            <person name="Broberg A."/>
            <person name="Canback B."/>
            <person name="Coutinho P.M."/>
            <person name="Cullen D."/>
            <person name="Dalman K."/>
            <person name="Deflorio G."/>
            <person name="van Diepen L.T."/>
            <person name="Dunand C."/>
            <person name="Duplessis S."/>
            <person name="Durling M."/>
            <person name="Gonthier P."/>
            <person name="Grimwood J."/>
            <person name="Fossdal C.G."/>
            <person name="Hansson D."/>
            <person name="Henrissat B."/>
            <person name="Hietala A."/>
            <person name="Himmelstrand K."/>
            <person name="Hoffmeister D."/>
            <person name="Hogberg N."/>
            <person name="James T.Y."/>
            <person name="Karlsson M."/>
            <person name="Kohler A."/>
            <person name="Kues U."/>
            <person name="Lee Y.H."/>
            <person name="Lin Y.C."/>
            <person name="Lind M."/>
            <person name="Lindquist E."/>
            <person name="Lombard V."/>
            <person name="Lucas S."/>
            <person name="Lunden K."/>
            <person name="Morin E."/>
            <person name="Murat C."/>
            <person name="Park J."/>
            <person name="Raffaello T."/>
            <person name="Rouze P."/>
            <person name="Salamov A."/>
            <person name="Schmutz J."/>
            <person name="Solheim H."/>
            <person name="Stahlberg J."/>
            <person name="Velez H."/>
            <person name="de Vries R.P."/>
            <person name="Wiebenga A."/>
            <person name="Woodward S."/>
            <person name="Yakovlev I."/>
            <person name="Garbelotto M."/>
            <person name="Martin F."/>
            <person name="Grigoriev I.V."/>
            <person name="Stenlid J."/>
        </authorList>
    </citation>
    <scope>NUCLEOTIDE SEQUENCE [LARGE SCALE GENOMIC DNA]</scope>
    <source>
        <strain evidence="2 3">TC 32-1</strain>
    </source>
</reference>
<feature type="region of interest" description="Disordered" evidence="1">
    <location>
        <begin position="118"/>
        <end position="148"/>
    </location>
</feature>
<keyword evidence="3" id="KW-1185">Reference proteome</keyword>
<dbReference type="AlphaFoldDB" id="W4K6L4"/>
<feature type="compositionally biased region" description="Polar residues" evidence="1">
    <location>
        <begin position="200"/>
        <end position="212"/>
    </location>
</feature>
<accession>W4K6L4</accession>
<dbReference type="EMBL" id="KI925459">
    <property type="protein sequence ID" value="ETW80985.1"/>
    <property type="molecule type" value="Genomic_DNA"/>
</dbReference>
<dbReference type="KEGG" id="hir:HETIRDRAFT_452439"/>
<organism evidence="2 3">
    <name type="scientific">Heterobasidion irregulare (strain TC 32-1)</name>
    <dbReference type="NCBI Taxonomy" id="747525"/>
    <lineage>
        <taxon>Eukaryota</taxon>
        <taxon>Fungi</taxon>
        <taxon>Dikarya</taxon>
        <taxon>Basidiomycota</taxon>
        <taxon>Agaricomycotina</taxon>
        <taxon>Agaricomycetes</taxon>
        <taxon>Russulales</taxon>
        <taxon>Bondarzewiaceae</taxon>
        <taxon>Heterobasidion</taxon>
        <taxon>Heterobasidion annosum species complex</taxon>
    </lineage>
</organism>
<dbReference type="InParanoid" id="W4K6L4"/>
<name>W4K6L4_HETIT</name>
<gene>
    <name evidence="2" type="ORF">HETIRDRAFT_452439</name>
</gene>
<dbReference type="GeneID" id="20676255"/>
<dbReference type="RefSeq" id="XP_009547670.1">
    <property type="nucleotide sequence ID" value="XM_009549375.1"/>
</dbReference>
<feature type="region of interest" description="Disordered" evidence="1">
    <location>
        <begin position="194"/>
        <end position="229"/>
    </location>
</feature>
<proteinExistence type="predicted"/>
<evidence type="ECO:0000313" key="2">
    <source>
        <dbReference type="EMBL" id="ETW80985.1"/>
    </source>
</evidence>
<dbReference type="Proteomes" id="UP000030671">
    <property type="component" value="Unassembled WGS sequence"/>
</dbReference>
<evidence type="ECO:0000256" key="1">
    <source>
        <dbReference type="SAM" id="MobiDB-lite"/>
    </source>
</evidence>
<evidence type="ECO:0000313" key="3">
    <source>
        <dbReference type="Proteomes" id="UP000030671"/>
    </source>
</evidence>
<feature type="compositionally biased region" description="Basic and acidic residues" evidence="1">
    <location>
        <begin position="213"/>
        <end position="222"/>
    </location>
</feature>